<dbReference type="CDD" id="cd16012">
    <property type="entry name" value="ALP"/>
    <property type="match status" value="1"/>
</dbReference>
<dbReference type="STRING" id="1121442.SAMN02745702_02252"/>
<feature type="binding site" evidence="8">
    <location>
        <position position="456"/>
    </location>
    <ligand>
        <name>Zn(2+)</name>
        <dbReference type="ChEBI" id="CHEBI:29105"/>
        <label>2</label>
    </ligand>
</feature>
<dbReference type="PANTHER" id="PTHR11596">
    <property type="entry name" value="ALKALINE PHOSPHATASE"/>
    <property type="match status" value="1"/>
</dbReference>
<dbReference type="PANTHER" id="PTHR11596:SF5">
    <property type="entry name" value="ALKALINE PHOSPHATASE"/>
    <property type="match status" value="1"/>
</dbReference>
<feature type="binding site" evidence="8">
    <location>
        <position position="282"/>
    </location>
    <ligand>
        <name>Mg(2+)</name>
        <dbReference type="ChEBI" id="CHEBI:18420"/>
    </ligand>
</feature>
<feature type="binding site" evidence="8">
    <location>
        <position position="42"/>
    </location>
    <ligand>
        <name>Zn(2+)</name>
        <dbReference type="ChEBI" id="CHEBI:29105"/>
        <label>2</label>
    </ligand>
</feature>
<dbReference type="SUPFAM" id="SSF53649">
    <property type="entry name" value="Alkaline phosphatase-like"/>
    <property type="match status" value="1"/>
</dbReference>
<feature type="binding site" evidence="8">
    <location>
        <position position="42"/>
    </location>
    <ligand>
        <name>Mg(2+)</name>
        <dbReference type="ChEBI" id="CHEBI:18420"/>
    </ligand>
</feature>
<feature type="chain" id="PRO_5012436767" evidence="10">
    <location>
        <begin position="30"/>
        <end position="531"/>
    </location>
</feature>
<feature type="binding site" evidence="8">
    <location>
        <position position="141"/>
    </location>
    <ligand>
        <name>Mg(2+)</name>
        <dbReference type="ChEBI" id="CHEBI:18420"/>
    </ligand>
</feature>
<dbReference type="RefSeq" id="WP_200803658.1">
    <property type="nucleotide sequence ID" value="NZ_FUYA01000007.1"/>
</dbReference>
<comment type="cofactor">
    <cofactor evidence="8">
        <name>Mg(2+)</name>
        <dbReference type="ChEBI" id="CHEBI:18420"/>
    </cofactor>
    <text evidence="8">Binds 1 Mg(2+) ion.</text>
</comment>
<accession>A0A1T4WHZ7</accession>
<dbReference type="Gene3D" id="3.40.720.10">
    <property type="entry name" value="Alkaline Phosphatase, subunit A"/>
    <property type="match status" value="1"/>
</dbReference>
<evidence type="ECO:0000256" key="5">
    <source>
        <dbReference type="ARBA" id="ARBA00022833"/>
    </source>
</evidence>
<keyword evidence="3 8" id="KW-0479">Metal-binding</keyword>
<name>A0A1T4WHZ7_9BACT</name>
<dbReference type="Gene3D" id="1.10.60.40">
    <property type="match status" value="1"/>
</dbReference>
<keyword evidence="10" id="KW-0732">Signal</keyword>
<feature type="active site" description="Phosphoserine intermediate" evidence="7">
    <location>
        <position position="90"/>
    </location>
</feature>
<gene>
    <name evidence="11" type="ORF">SAMN02745702_02252</name>
</gene>
<dbReference type="InterPro" id="IPR017850">
    <property type="entry name" value="Alkaline_phosphatase_core_sf"/>
</dbReference>
<evidence type="ECO:0000256" key="1">
    <source>
        <dbReference type="ARBA" id="ARBA00005984"/>
    </source>
</evidence>
<evidence type="ECO:0000256" key="8">
    <source>
        <dbReference type="PIRSR" id="PIRSR601952-2"/>
    </source>
</evidence>
<dbReference type="InterPro" id="IPR001952">
    <property type="entry name" value="Alkaline_phosphatase"/>
</dbReference>
<evidence type="ECO:0000313" key="11">
    <source>
        <dbReference type="EMBL" id="SKA76525.1"/>
    </source>
</evidence>
<organism evidence="11 12">
    <name type="scientific">Desulfobaculum bizertense DSM 18034</name>
    <dbReference type="NCBI Taxonomy" id="1121442"/>
    <lineage>
        <taxon>Bacteria</taxon>
        <taxon>Pseudomonadati</taxon>
        <taxon>Thermodesulfobacteriota</taxon>
        <taxon>Desulfovibrionia</taxon>
        <taxon>Desulfovibrionales</taxon>
        <taxon>Desulfovibrionaceae</taxon>
        <taxon>Desulfobaculum</taxon>
    </lineage>
</organism>
<evidence type="ECO:0000256" key="9">
    <source>
        <dbReference type="RuleBase" id="RU003946"/>
    </source>
</evidence>
<sequence>MIFCRRAHNALSTMVLSFCLVLMASVAFAADAPKYVFYFIGDGMGPAQRQSAEYFYKMETKNPEAKLLMNSLGTSALVTTYSDSTLVTDSAAGGTALATGFKTTNGMISKLPDGRDIKTIAEAARDAGFAVGLATTTRITHATPASFSAHNMSRGNENEIAVDQLNSGFDYLAGGGFRHFVAKGNAEGLKSKRKDGRDLVAEFKAKGYTTFVGDSARDAFRAYQPKKGDKVLASLCYSAVGMEIDRRFSTEKVNAMPALSELTEKGIELLSAQEKPFFMMVEGGRIDYASHCNDAAGTIYETLSLDAALAKAYDFYKKHPKETLIVVAADHETGGMAMGISLDSKGYFLKLKELCKVKASVEDVLASVYPEMIKEYPDVKSRRKAYLAYVAENFGLSDLNPQELKKLETAMAVEDRNQTLSFEDKTTYGYAYTPTMIAVAHLVSERARIGWTSYVHTSSVIALSAEGCQAQQFAGFRDNTDLPRTMAKLMGVKLSSFDVDPSKALLGKTVGPDEKYSKLPYGKTQNVAGKN</sequence>
<dbReference type="SMART" id="SM00098">
    <property type="entry name" value="alkPPc"/>
    <property type="match status" value="1"/>
</dbReference>
<comment type="similarity">
    <text evidence="1 9">Belongs to the alkaline phosphatase family.</text>
</comment>
<evidence type="ECO:0000256" key="6">
    <source>
        <dbReference type="ARBA" id="ARBA00022842"/>
    </source>
</evidence>
<feature type="binding site" evidence="8">
    <location>
        <position position="331"/>
    </location>
    <ligand>
        <name>Zn(2+)</name>
        <dbReference type="ChEBI" id="CHEBI:29105"/>
        <label>2</label>
    </ligand>
</feature>
<feature type="binding site" evidence="8">
    <location>
        <position position="143"/>
    </location>
    <ligand>
        <name>Mg(2+)</name>
        <dbReference type="ChEBI" id="CHEBI:18420"/>
    </ligand>
</feature>
<feature type="binding site" evidence="8">
    <location>
        <position position="291"/>
    </location>
    <ligand>
        <name>Zn(2+)</name>
        <dbReference type="ChEBI" id="CHEBI:29105"/>
        <label>2</label>
    </ligand>
</feature>
<dbReference type="Proteomes" id="UP000189733">
    <property type="component" value="Unassembled WGS sequence"/>
</dbReference>
<keyword evidence="5 8" id="KW-0862">Zinc</keyword>
<proteinExistence type="inferred from homology"/>
<evidence type="ECO:0000256" key="2">
    <source>
        <dbReference type="ARBA" id="ARBA00022553"/>
    </source>
</evidence>
<dbReference type="GO" id="GO:0046872">
    <property type="term" value="F:metal ion binding"/>
    <property type="evidence" value="ECO:0007669"/>
    <property type="project" value="UniProtKB-KW"/>
</dbReference>
<keyword evidence="2" id="KW-0597">Phosphoprotein</keyword>
<dbReference type="PROSITE" id="PS00123">
    <property type="entry name" value="ALKALINE_PHOSPHATASE"/>
    <property type="match status" value="1"/>
</dbReference>
<feature type="binding site" evidence="8">
    <location>
        <position position="330"/>
    </location>
    <ligand>
        <name>Zn(2+)</name>
        <dbReference type="ChEBI" id="CHEBI:29105"/>
        <label>2</label>
    </ligand>
</feature>
<keyword evidence="4" id="KW-0378">Hydrolase</keyword>
<feature type="binding site" evidence="8">
    <location>
        <position position="287"/>
    </location>
    <ligand>
        <name>Zn(2+)</name>
        <dbReference type="ChEBI" id="CHEBI:29105"/>
        <label>2</label>
    </ligand>
</feature>
<dbReference type="GO" id="GO:0004035">
    <property type="term" value="F:alkaline phosphatase activity"/>
    <property type="evidence" value="ECO:0007669"/>
    <property type="project" value="TreeGrafter"/>
</dbReference>
<dbReference type="EMBL" id="FUYA01000007">
    <property type="protein sequence ID" value="SKA76525.1"/>
    <property type="molecule type" value="Genomic_DNA"/>
</dbReference>
<dbReference type="AlphaFoldDB" id="A0A1T4WHZ7"/>
<comment type="cofactor">
    <cofactor evidence="8">
        <name>Zn(2+)</name>
        <dbReference type="ChEBI" id="CHEBI:29105"/>
    </cofactor>
    <text evidence="8">Binds 2 Zn(2+) ions.</text>
</comment>
<evidence type="ECO:0000256" key="7">
    <source>
        <dbReference type="PIRSR" id="PIRSR601952-1"/>
    </source>
</evidence>
<keyword evidence="6 8" id="KW-0460">Magnesium</keyword>
<dbReference type="InterPro" id="IPR018299">
    <property type="entry name" value="Alkaline_phosphatase_AS"/>
</dbReference>
<evidence type="ECO:0000256" key="10">
    <source>
        <dbReference type="SAM" id="SignalP"/>
    </source>
</evidence>
<dbReference type="PRINTS" id="PR00113">
    <property type="entry name" value="ALKPHPHTASE"/>
</dbReference>
<feature type="signal peptide" evidence="10">
    <location>
        <begin position="1"/>
        <end position="29"/>
    </location>
</feature>
<reference evidence="11 12" key="1">
    <citation type="submission" date="2017-02" db="EMBL/GenBank/DDBJ databases">
        <authorList>
            <person name="Peterson S.W."/>
        </authorList>
    </citation>
    <scope>NUCLEOTIDE SEQUENCE [LARGE SCALE GENOMIC DNA]</scope>
    <source>
        <strain evidence="11 12">DSM 18034</strain>
    </source>
</reference>
<evidence type="ECO:0000256" key="4">
    <source>
        <dbReference type="ARBA" id="ARBA00022801"/>
    </source>
</evidence>
<keyword evidence="12" id="KW-1185">Reference proteome</keyword>
<evidence type="ECO:0000313" key="12">
    <source>
        <dbReference type="Proteomes" id="UP000189733"/>
    </source>
</evidence>
<dbReference type="Pfam" id="PF00245">
    <property type="entry name" value="Alk_phosphatase"/>
    <property type="match status" value="1"/>
</dbReference>
<protein>
    <submittedName>
        <fullName evidence="11">Alkaline phosphatase</fullName>
    </submittedName>
</protein>
<evidence type="ECO:0000256" key="3">
    <source>
        <dbReference type="ARBA" id="ARBA00022723"/>
    </source>
</evidence>